<keyword evidence="1" id="KW-0812">Transmembrane</keyword>
<dbReference type="EMBL" id="BGPR01000035">
    <property type="protein sequence ID" value="GBL83871.1"/>
    <property type="molecule type" value="Genomic_DNA"/>
</dbReference>
<sequence length="228" mass="26790">MDKASLFFGGVLVATIMWMWIEIFVFHEAAYLISLGVYLFLLIFLADEIMETKSNVSETTKMDKTVQTENNRMKEASVQTEDFLIMDNKNEENEKNAEIECNVSLVFNIDKIVQTETYMMKEEFSHTQEELTMNIKSETISPTLPLPKIEKFGIESTKSSRRGTKISVKKIKFLVPKDPNLFAEYEMSSKDDKVAEAYLKYIRNKHEEKKLPLFQRKMRKFMKRFRKT</sequence>
<feature type="transmembrane region" description="Helical" evidence="1">
    <location>
        <begin position="29"/>
        <end position="46"/>
    </location>
</feature>
<keyword evidence="3" id="KW-1185">Reference proteome</keyword>
<reference evidence="2 3" key="1">
    <citation type="journal article" date="2019" name="Sci. Rep.">
        <title>Orb-weaving spider Araneus ventricosus genome elucidates the spidroin gene catalogue.</title>
        <authorList>
            <person name="Kono N."/>
            <person name="Nakamura H."/>
            <person name="Ohtoshi R."/>
            <person name="Moran D.A.P."/>
            <person name="Shinohara A."/>
            <person name="Yoshida Y."/>
            <person name="Fujiwara M."/>
            <person name="Mori M."/>
            <person name="Tomita M."/>
            <person name="Arakawa K."/>
        </authorList>
    </citation>
    <scope>NUCLEOTIDE SEQUENCE [LARGE SCALE GENOMIC DNA]</scope>
</reference>
<evidence type="ECO:0000256" key="1">
    <source>
        <dbReference type="SAM" id="Phobius"/>
    </source>
</evidence>
<name>A0A4Y2AV10_ARAVE</name>
<dbReference type="AlphaFoldDB" id="A0A4Y2AV10"/>
<gene>
    <name evidence="2" type="ORF">AVEN_100784_1</name>
</gene>
<organism evidence="2 3">
    <name type="scientific">Araneus ventricosus</name>
    <name type="common">Orbweaver spider</name>
    <name type="synonym">Epeira ventricosa</name>
    <dbReference type="NCBI Taxonomy" id="182803"/>
    <lineage>
        <taxon>Eukaryota</taxon>
        <taxon>Metazoa</taxon>
        <taxon>Ecdysozoa</taxon>
        <taxon>Arthropoda</taxon>
        <taxon>Chelicerata</taxon>
        <taxon>Arachnida</taxon>
        <taxon>Araneae</taxon>
        <taxon>Araneomorphae</taxon>
        <taxon>Entelegynae</taxon>
        <taxon>Araneoidea</taxon>
        <taxon>Araneidae</taxon>
        <taxon>Araneus</taxon>
    </lineage>
</organism>
<comment type="caution">
    <text evidence="2">The sequence shown here is derived from an EMBL/GenBank/DDBJ whole genome shotgun (WGS) entry which is preliminary data.</text>
</comment>
<feature type="transmembrane region" description="Helical" evidence="1">
    <location>
        <begin position="5"/>
        <end position="23"/>
    </location>
</feature>
<protein>
    <submittedName>
        <fullName evidence="2">Uncharacterized protein</fullName>
    </submittedName>
</protein>
<proteinExistence type="predicted"/>
<keyword evidence="1" id="KW-0472">Membrane</keyword>
<evidence type="ECO:0000313" key="3">
    <source>
        <dbReference type="Proteomes" id="UP000499080"/>
    </source>
</evidence>
<evidence type="ECO:0000313" key="2">
    <source>
        <dbReference type="EMBL" id="GBL83871.1"/>
    </source>
</evidence>
<dbReference type="Proteomes" id="UP000499080">
    <property type="component" value="Unassembled WGS sequence"/>
</dbReference>
<accession>A0A4Y2AV10</accession>
<keyword evidence="1" id="KW-1133">Transmembrane helix</keyword>